<proteinExistence type="predicted"/>
<evidence type="ECO:0000313" key="2">
    <source>
        <dbReference type="Proteomes" id="UP000466848"/>
    </source>
</evidence>
<dbReference type="KEGG" id="abut:Ami103574_10325"/>
<evidence type="ECO:0000313" key="1">
    <source>
        <dbReference type="EMBL" id="QIB69693.1"/>
    </source>
</evidence>
<organism evidence="1 2">
    <name type="scientific">Aminipila butyrica</name>
    <dbReference type="NCBI Taxonomy" id="433296"/>
    <lineage>
        <taxon>Bacteria</taxon>
        <taxon>Bacillati</taxon>
        <taxon>Bacillota</taxon>
        <taxon>Clostridia</taxon>
        <taxon>Peptostreptococcales</taxon>
        <taxon>Anaerovoracaceae</taxon>
        <taxon>Aminipila</taxon>
    </lineage>
</organism>
<dbReference type="AlphaFoldDB" id="A0A858BUT3"/>
<dbReference type="Proteomes" id="UP000466848">
    <property type="component" value="Chromosome"/>
</dbReference>
<keyword evidence="2" id="KW-1185">Reference proteome</keyword>
<protein>
    <submittedName>
        <fullName evidence="1">Uncharacterized protein</fullName>
    </submittedName>
</protein>
<accession>A0A858BUT3</accession>
<name>A0A858BUT3_9FIRM</name>
<reference evidence="1 2" key="1">
    <citation type="submission" date="2020-02" db="EMBL/GenBank/DDBJ databases">
        <authorList>
            <person name="Kim Y.B."/>
            <person name="Roh S.W."/>
        </authorList>
    </citation>
    <scope>NUCLEOTIDE SEQUENCE [LARGE SCALE GENOMIC DNA]</scope>
    <source>
        <strain evidence="1 2">DSM 103574</strain>
    </source>
</reference>
<sequence>MKKNILPLIIVVLVVAQFVSIMKISSLQQQVDNARAEISTQDDNTRSEINEIYANVDEMLKKEASLIETASIKVGDLDTENFTAPITFAITPKEVSANTAVSLEIDGQLNPMTRNGTTFSTTVSRGIFGKVSPMIVIDESGVKKTTQDDRIVVESMKDLILPILSPQFIGETSYSRDTYQCKKTLYADVKNAESGIAFTDMRFVIKVDKKVISNEVIPSDAFSGGWQVDKSIQLKKGQTCIMMVIATDSIGLEHRYTVEYWRAGADDQRGPRFDEEQIYAADGKLLWKAE</sequence>
<dbReference type="EMBL" id="CP048649">
    <property type="protein sequence ID" value="QIB69693.1"/>
    <property type="molecule type" value="Genomic_DNA"/>
</dbReference>
<dbReference type="RefSeq" id="WP_163066933.1">
    <property type="nucleotide sequence ID" value="NZ_CP048649.1"/>
</dbReference>
<gene>
    <name evidence="1" type="ORF">Ami103574_10325</name>
</gene>